<evidence type="ECO:0000313" key="2">
    <source>
        <dbReference type="EMBL" id="SCX37666.1"/>
    </source>
</evidence>
<proteinExistence type="inferred from homology"/>
<dbReference type="InterPro" id="IPR038078">
    <property type="entry name" value="PhoU-like_sf"/>
</dbReference>
<reference evidence="3" key="1">
    <citation type="submission" date="2016-10" db="EMBL/GenBank/DDBJ databases">
        <authorList>
            <person name="Varghese N."/>
            <person name="Submissions S."/>
        </authorList>
    </citation>
    <scope>NUCLEOTIDE SEQUENCE [LARGE SCALE GENOMIC DNA]</scope>
    <source>
        <strain evidence="3">DSM 45722</strain>
    </source>
</reference>
<keyword evidence="3" id="KW-1185">Reference proteome</keyword>
<dbReference type="PANTHER" id="PTHR37298">
    <property type="entry name" value="UPF0111 PROTEIN YKAA"/>
    <property type="match status" value="1"/>
</dbReference>
<dbReference type="AlphaFoldDB" id="A0A1G4X8Z9"/>
<dbReference type="InterPro" id="IPR052912">
    <property type="entry name" value="UPF0111_domain"/>
</dbReference>
<comment type="similarity">
    <text evidence="1">Belongs to the UPF0111 family.</text>
</comment>
<evidence type="ECO:0000313" key="3">
    <source>
        <dbReference type="Proteomes" id="UP000198981"/>
    </source>
</evidence>
<dbReference type="Proteomes" id="UP000198981">
    <property type="component" value="Unassembled WGS sequence"/>
</dbReference>
<evidence type="ECO:0000256" key="1">
    <source>
        <dbReference type="ARBA" id="ARBA00008591"/>
    </source>
</evidence>
<sequence length="205" mass="22785">MPFSLTPKDSSFYEMFTASARNLVEATAVLGDFVHDHTRRDELASKLRDLEHAGDDATHAVFRQLNSSFVTPFDREDIYNLASDLDDVMDAIEAAADLVVLTGLGTLPAEMGQQVALLQRCAQVTADAMPRLKAMKGLSDYWIEVNSLENEADKLYRRLLSRLYSGEFDALEILKLKEVADQLEEAADAFEHVANVVETIAVKES</sequence>
<dbReference type="PANTHER" id="PTHR37298:SF1">
    <property type="entry name" value="UPF0111 PROTEIN YKAA"/>
    <property type="match status" value="1"/>
</dbReference>
<protein>
    <recommendedName>
        <fullName evidence="4">Phosphate transport regulator</fullName>
    </recommendedName>
</protein>
<evidence type="ECO:0008006" key="4">
    <source>
        <dbReference type="Google" id="ProtNLM"/>
    </source>
</evidence>
<name>A0A1G4X8Z9_9ACTN</name>
<dbReference type="Gene3D" id="1.20.58.220">
    <property type="entry name" value="Phosphate transport system protein phou homolog 2, domain 2"/>
    <property type="match status" value="1"/>
</dbReference>
<dbReference type="Pfam" id="PF01865">
    <property type="entry name" value="PhoU_div"/>
    <property type="match status" value="1"/>
</dbReference>
<dbReference type="RefSeq" id="WP_092798808.1">
    <property type="nucleotide sequence ID" value="NZ_FMUH01000001.1"/>
</dbReference>
<organism evidence="2 3">
    <name type="scientific">Klenkia marina</name>
    <dbReference type="NCBI Taxonomy" id="1960309"/>
    <lineage>
        <taxon>Bacteria</taxon>
        <taxon>Bacillati</taxon>
        <taxon>Actinomycetota</taxon>
        <taxon>Actinomycetes</taxon>
        <taxon>Geodermatophilales</taxon>
        <taxon>Geodermatophilaceae</taxon>
        <taxon>Klenkia</taxon>
    </lineage>
</organism>
<dbReference type="EMBL" id="FMUH01000001">
    <property type="protein sequence ID" value="SCX37666.1"/>
    <property type="molecule type" value="Genomic_DNA"/>
</dbReference>
<dbReference type="InterPro" id="IPR018445">
    <property type="entry name" value="Put_Phosphate_transp_reg"/>
</dbReference>
<gene>
    <name evidence="2" type="ORF">SAMN03159343_0164</name>
</gene>
<dbReference type="OrthoDB" id="9797568at2"/>
<dbReference type="STRING" id="1960309.SAMN03159343_0164"/>
<dbReference type="SUPFAM" id="SSF109755">
    <property type="entry name" value="PhoU-like"/>
    <property type="match status" value="1"/>
</dbReference>
<accession>A0A1G4X8Z9</accession>